<dbReference type="AlphaFoldDB" id="A0A6J6TTJ8"/>
<dbReference type="EMBL" id="CAEZYZ010000117">
    <property type="protein sequence ID" value="CAB4749793.1"/>
    <property type="molecule type" value="Genomic_DNA"/>
</dbReference>
<evidence type="ECO:0000313" key="1">
    <source>
        <dbReference type="EMBL" id="CAB4749793.1"/>
    </source>
</evidence>
<sequence>MSPAELETLVVNGWLIVAHPLFLDALEDLTAQVEKLAEKDPVGYRHKKVTKRLAAIRKLAFEDIPADPASPAFRQGSTLGADHSHWFRAKFFQQYRLFFRYHQASRVIVLAWVNDDDTLRAYESTNDAYRTFRRMLDAGNPPTTWSELLKQAMAAQGQLQALTHDPNPEFE</sequence>
<reference evidence="1" key="1">
    <citation type="submission" date="2020-05" db="EMBL/GenBank/DDBJ databases">
        <authorList>
            <person name="Chiriac C."/>
            <person name="Salcher M."/>
            <person name="Ghai R."/>
            <person name="Kavagutti S V."/>
        </authorList>
    </citation>
    <scope>NUCLEOTIDE SEQUENCE</scope>
</reference>
<gene>
    <name evidence="1" type="ORF">UFOPK2810_00789</name>
</gene>
<protein>
    <submittedName>
        <fullName evidence="1">Unannotated protein</fullName>
    </submittedName>
</protein>
<dbReference type="GO" id="GO:0004540">
    <property type="term" value="F:RNA nuclease activity"/>
    <property type="evidence" value="ECO:0007669"/>
    <property type="project" value="InterPro"/>
</dbReference>
<name>A0A6J6TTJ8_9ZZZZ</name>
<dbReference type="InterPro" id="IPR021679">
    <property type="entry name" value="Toxin_endonuclease_YhaV"/>
</dbReference>
<dbReference type="Pfam" id="PF11663">
    <property type="entry name" value="Toxin_YhaV"/>
    <property type="match status" value="1"/>
</dbReference>
<proteinExistence type="predicted"/>
<organism evidence="1">
    <name type="scientific">freshwater metagenome</name>
    <dbReference type="NCBI Taxonomy" id="449393"/>
    <lineage>
        <taxon>unclassified sequences</taxon>
        <taxon>metagenomes</taxon>
        <taxon>ecological metagenomes</taxon>
    </lineage>
</organism>
<accession>A0A6J6TTJ8</accession>
<dbReference type="GO" id="GO:0110001">
    <property type="term" value="C:toxin-antitoxin complex"/>
    <property type="evidence" value="ECO:0007669"/>
    <property type="project" value="InterPro"/>
</dbReference>